<accession>A0ABT4JSB7</accession>
<dbReference type="SMART" id="SM00388">
    <property type="entry name" value="HisKA"/>
    <property type="match status" value="1"/>
</dbReference>
<comment type="caution">
    <text evidence="9">The sequence shown here is derived from an EMBL/GenBank/DDBJ whole genome shotgun (WGS) entry which is preliminary data.</text>
</comment>
<reference evidence="9" key="1">
    <citation type="submission" date="2022-12" db="EMBL/GenBank/DDBJ databases">
        <title>Marinomonas 15G1-11 sp. nov, isolated from marine algae.</title>
        <authorList>
            <person name="Butt M."/>
            <person name="Choi D.G."/>
            <person name="Kim J.M."/>
            <person name="Lee J.K."/>
            <person name="Baek J.H."/>
            <person name="Jeon C.O."/>
        </authorList>
    </citation>
    <scope>NUCLEOTIDE SEQUENCE</scope>
    <source>
        <strain evidence="9">15G1-11</strain>
    </source>
</reference>
<name>A0ABT4JSB7_9GAMM</name>
<dbReference type="CDD" id="cd16922">
    <property type="entry name" value="HATPase_EvgS-ArcB-TorS-like"/>
    <property type="match status" value="1"/>
</dbReference>
<dbReference type="Pfam" id="PF00512">
    <property type="entry name" value="HisKA"/>
    <property type="match status" value="1"/>
</dbReference>
<dbReference type="PROSITE" id="PS50109">
    <property type="entry name" value="HIS_KIN"/>
    <property type="match status" value="1"/>
</dbReference>
<keyword evidence="6" id="KW-0812">Transmembrane</keyword>
<dbReference type="SMART" id="SM00387">
    <property type="entry name" value="HATPase_c"/>
    <property type="match status" value="1"/>
</dbReference>
<dbReference type="InterPro" id="IPR036097">
    <property type="entry name" value="HisK_dim/P_sf"/>
</dbReference>
<keyword evidence="3" id="KW-0597">Phosphoprotein</keyword>
<dbReference type="SUPFAM" id="SSF52172">
    <property type="entry name" value="CheY-like"/>
    <property type="match status" value="1"/>
</dbReference>
<dbReference type="EC" id="2.7.13.3" evidence="2"/>
<proteinExistence type="predicted"/>
<dbReference type="PANTHER" id="PTHR45339:SF1">
    <property type="entry name" value="HYBRID SIGNAL TRANSDUCTION HISTIDINE KINASE J"/>
    <property type="match status" value="1"/>
</dbReference>
<gene>
    <name evidence="9" type="ORF">O1D97_03365</name>
</gene>
<organism evidence="9 10">
    <name type="scientific">Marinomonas phaeophyticola</name>
    <dbReference type="NCBI Taxonomy" id="3004091"/>
    <lineage>
        <taxon>Bacteria</taxon>
        <taxon>Pseudomonadati</taxon>
        <taxon>Pseudomonadota</taxon>
        <taxon>Gammaproteobacteria</taxon>
        <taxon>Oceanospirillales</taxon>
        <taxon>Oceanospirillaceae</taxon>
        <taxon>Marinomonas</taxon>
    </lineage>
</organism>
<keyword evidence="9" id="KW-0067">ATP-binding</keyword>
<dbReference type="InterPro" id="IPR011006">
    <property type="entry name" value="CheY-like_superfamily"/>
</dbReference>
<dbReference type="Gene3D" id="1.10.287.130">
    <property type="match status" value="1"/>
</dbReference>
<dbReference type="InterPro" id="IPR001789">
    <property type="entry name" value="Sig_transdc_resp-reg_receiver"/>
</dbReference>
<keyword evidence="10" id="KW-1185">Reference proteome</keyword>
<keyword evidence="4" id="KW-0902">Two-component regulatory system</keyword>
<dbReference type="InterPro" id="IPR003661">
    <property type="entry name" value="HisK_dim/P_dom"/>
</dbReference>
<dbReference type="InterPro" id="IPR004358">
    <property type="entry name" value="Sig_transdc_His_kin-like_C"/>
</dbReference>
<comment type="catalytic activity">
    <reaction evidence="1">
        <text>ATP + protein L-histidine = ADP + protein N-phospho-L-histidine.</text>
        <dbReference type="EC" id="2.7.13.3"/>
    </reaction>
</comment>
<feature type="domain" description="Response regulatory" evidence="8">
    <location>
        <begin position="621"/>
        <end position="667"/>
    </location>
</feature>
<feature type="transmembrane region" description="Helical" evidence="6">
    <location>
        <begin position="184"/>
        <end position="211"/>
    </location>
</feature>
<evidence type="ECO:0000256" key="3">
    <source>
        <dbReference type="ARBA" id="ARBA00022553"/>
    </source>
</evidence>
<dbReference type="Gene3D" id="3.40.50.2300">
    <property type="match status" value="1"/>
</dbReference>
<evidence type="ECO:0000313" key="10">
    <source>
        <dbReference type="Proteomes" id="UP001149719"/>
    </source>
</evidence>
<dbReference type="PRINTS" id="PR00344">
    <property type="entry name" value="BCTRLSENSOR"/>
</dbReference>
<feature type="domain" description="Histidine kinase" evidence="7">
    <location>
        <begin position="251"/>
        <end position="470"/>
    </location>
</feature>
<dbReference type="InterPro" id="IPR036890">
    <property type="entry name" value="HATPase_C_sf"/>
</dbReference>
<dbReference type="RefSeq" id="WP_269122810.1">
    <property type="nucleotide sequence ID" value="NZ_JAPUBN010000010.1"/>
</dbReference>
<dbReference type="Proteomes" id="UP001149719">
    <property type="component" value="Unassembled WGS sequence"/>
</dbReference>
<feature type="transmembrane region" description="Helical" evidence="6">
    <location>
        <begin position="20"/>
        <end position="44"/>
    </location>
</feature>
<dbReference type="PANTHER" id="PTHR45339">
    <property type="entry name" value="HYBRID SIGNAL TRANSDUCTION HISTIDINE KINASE J"/>
    <property type="match status" value="1"/>
</dbReference>
<evidence type="ECO:0000259" key="8">
    <source>
        <dbReference type="PROSITE" id="PS50110"/>
    </source>
</evidence>
<sequence length="667" mass="74229">MLSIKEKLSHFFYNKVLKKLHAGYLTTISVIFLVLSAGLLFLVYEKQHDLVTSAAENEIWAAHKLESEVLKLSNELLLFISGSKKVSLDSVRLRFEILYSRANILNQGALRKIVEKTPESIFLLNDILRILNEIDIILFSNDDVSNENMMLISEKVNDIRKQSEKMISGISENRAIKKVESRQSLVSIFTSLIVLLSCLIVSVTLIIHSLFRQKKESNKAYLVSKKLSANLKEALEKAETATQAKSDFLATMSHEIRTPMNGIIGLSYLLNNTELDDKQRDYLEKIQESSNNLLLIINDILDLSKVEAGKLELEERLFSIDDLLESLYDLNHVKAEEKSLLFFVERDFSISDSYLGDPLRINQILLNLVSNAIKFTHSGAVSIFVGKASHNAQTLTISVSDTGIGMSESYREALYDSFSQADATTTREFGGTGLGLSICKQFIDLMEGDISVESQVGVGTIFSICLPLKVAGTDLLDRDAISKANPRKEPENRKTIGVAGLTKEIEALLAAQGIKSISLGNEMNLESMSRLDAIIAFDNSASNLPLSSLLKSDFKSTPLLYFGKKHQNHSDKVIKVEPDCFLHINLITPASVISNLNRVLVSRKISSENDIESCFDFSGKKILLVEDNEINTTIVLALLKEKGMDVVCAENGKFAVEKIKKSLLTLF</sequence>
<evidence type="ECO:0000256" key="5">
    <source>
        <dbReference type="PROSITE-ProRule" id="PRU00169"/>
    </source>
</evidence>
<evidence type="ECO:0000256" key="2">
    <source>
        <dbReference type="ARBA" id="ARBA00012438"/>
    </source>
</evidence>
<keyword evidence="6" id="KW-0472">Membrane</keyword>
<dbReference type="CDD" id="cd00082">
    <property type="entry name" value="HisKA"/>
    <property type="match status" value="1"/>
</dbReference>
<dbReference type="SUPFAM" id="SSF47384">
    <property type="entry name" value="Homodimeric domain of signal transducing histidine kinase"/>
    <property type="match status" value="1"/>
</dbReference>
<evidence type="ECO:0000259" key="7">
    <source>
        <dbReference type="PROSITE" id="PS50109"/>
    </source>
</evidence>
<evidence type="ECO:0000256" key="6">
    <source>
        <dbReference type="SAM" id="Phobius"/>
    </source>
</evidence>
<dbReference type="Gene3D" id="3.30.565.10">
    <property type="entry name" value="Histidine kinase-like ATPase, C-terminal domain"/>
    <property type="match status" value="1"/>
</dbReference>
<dbReference type="SUPFAM" id="SSF55874">
    <property type="entry name" value="ATPase domain of HSP90 chaperone/DNA topoisomerase II/histidine kinase"/>
    <property type="match status" value="1"/>
</dbReference>
<protein>
    <recommendedName>
        <fullName evidence="2">histidine kinase</fullName>
        <ecNumber evidence="2">2.7.13.3</ecNumber>
    </recommendedName>
</protein>
<dbReference type="PROSITE" id="PS50110">
    <property type="entry name" value="RESPONSE_REGULATORY"/>
    <property type="match status" value="1"/>
</dbReference>
<keyword evidence="6" id="KW-1133">Transmembrane helix</keyword>
<evidence type="ECO:0000256" key="1">
    <source>
        <dbReference type="ARBA" id="ARBA00000085"/>
    </source>
</evidence>
<dbReference type="Pfam" id="PF02518">
    <property type="entry name" value="HATPase_c"/>
    <property type="match status" value="1"/>
</dbReference>
<evidence type="ECO:0000313" key="9">
    <source>
        <dbReference type="EMBL" id="MCZ2720708.1"/>
    </source>
</evidence>
<evidence type="ECO:0000256" key="4">
    <source>
        <dbReference type="ARBA" id="ARBA00023012"/>
    </source>
</evidence>
<dbReference type="EMBL" id="JAPUBN010000010">
    <property type="protein sequence ID" value="MCZ2720708.1"/>
    <property type="molecule type" value="Genomic_DNA"/>
</dbReference>
<dbReference type="InterPro" id="IPR003594">
    <property type="entry name" value="HATPase_dom"/>
</dbReference>
<dbReference type="GO" id="GO:0005524">
    <property type="term" value="F:ATP binding"/>
    <property type="evidence" value="ECO:0007669"/>
    <property type="project" value="UniProtKB-KW"/>
</dbReference>
<dbReference type="InterPro" id="IPR005467">
    <property type="entry name" value="His_kinase_dom"/>
</dbReference>
<comment type="caution">
    <text evidence="5">Lacks conserved residue(s) required for the propagation of feature annotation.</text>
</comment>
<keyword evidence="9" id="KW-0547">Nucleotide-binding</keyword>